<organism evidence="4 6">
    <name type="scientific">Anaeramoeba flamelloides</name>
    <dbReference type="NCBI Taxonomy" id="1746091"/>
    <lineage>
        <taxon>Eukaryota</taxon>
        <taxon>Metamonada</taxon>
        <taxon>Anaeramoebidae</taxon>
        <taxon>Anaeramoeba</taxon>
    </lineage>
</organism>
<evidence type="ECO:0000313" key="6">
    <source>
        <dbReference type="Proteomes" id="UP001146793"/>
    </source>
</evidence>
<dbReference type="AlphaFoldDB" id="A0AAV7YQ86"/>
<evidence type="ECO:0008006" key="8">
    <source>
        <dbReference type="Google" id="ProtNLM"/>
    </source>
</evidence>
<reference evidence="5" key="1">
    <citation type="submission" date="2022-08" db="EMBL/GenBank/DDBJ databases">
        <title>Novel sulfate-reducing endosymbionts in the free-living metamonad Anaeramoeba.</title>
        <authorList>
            <person name="Jerlstrom-Hultqvist J."/>
            <person name="Cepicka I."/>
            <person name="Gallot-Lavallee L."/>
            <person name="Salas-Leiva D."/>
            <person name="Curtis B.A."/>
            <person name="Zahonova K."/>
            <person name="Pipaliya S."/>
            <person name="Dacks J."/>
            <person name="Roger A.J."/>
        </authorList>
    </citation>
    <scope>NUCLEOTIDE SEQUENCE</scope>
    <source>
        <strain evidence="5">Schooner1</strain>
    </source>
</reference>
<dbReference type="EMBL" id="JANTQA010000047">
    <property type="protein sequence ID" value="KAJ3431941.1"/>
    <property type="molecule type" value="Genomic_DNA"/>
</dbReference>
<keyword evidence="2" id="KW-0812">Transmembrane</keyword>
<name>A0AAV7YQ86_9EUKA</name>
<dbReference type="EMBL" id="JAOAOG010000032">
    <property type="protein sequence ID" value="KAJ6253338.1"/>
    <property type="molecule type" value="Genomic_DNA"/>
</dbReference>
<feature type="signal peptide" evidence="3">
    <location>
        <begin position="1"/>
        <end position="23"/>
    </location>
</feature>
<keyword evidence="2" id="KW-1133">Transmembrane helix</keyword>
<gene>
    <name evidence="4" type="ORF">M0812_20866</name>
    <name evidence="5" type="ORF">M0813_01384</name>
</gene>
<evidence type="ECO:0000313" key="7">
    <source>
        <dbReference type="Proteomes" id="UP001150062"/>
    </source>
</evidence>
<protein>
    <recommendedName>
        <fullName evidence="8">Mid2 domain-containing protein</fullName>
    </recommendedName>
</protein>
<keyword evidence="2" id="KW-0472">Membrane</keyword>
<feature type="region of interest" description="Disordered" evidence="1">
    <location>
        <begin position="200"/>
        <end position="220"/>
    </location>
</feature>
<evidence type="ECO:0000313" key="5">
    <source>
        <dbReference type="EMBL" id="KAJ6253338.1"/>
    </source>
</evidence>
<reference evidence="4" key="2">
    <citation type="submission" date="2022-08" db="EMBL/GenBank/DDBJ databases">
        <title>Novel sulphate-reducing endosymbionts in the free-living metamonad Anaeramoeba.</title>
        <authorList>
            <person name="Jerlstrom-Hultqvist J."/>
            <person name="Cepicka I."/>
            <person name="Gallot-Lavallee L."/>
            <person name="Salas-Leiva D."/>
            <person name="Curtis B.A."/>
            <person name="Zahonova K."/>
            <person name="Pipaliya S."/>
            <person name="Dacks J."/>
            <person name="Roger A.J."/>
        </authorList>
    </citation>
    <scope>NUCLEOTIDE SEQUENCE</scope>
    <source>
        <strain evidence="4">Busselton2</strain>
    </source>
</reference>
<evidence type="ECO:0000256" key="1">
    <source>
        <dbReference type="SAM" id="MobiDB-lite"/>
    </source>
</evidence>
<sequence>MNRLLYCSTFFLIVFALFPTIDSNTTDIEVKGIEVSPLNYFVNVTPKTPQYFYFTLQSSGSDLDLTLSSKDKEIEVYLTTGLDPPELTKQNLLTLKQTTSSSQCLSKASIKTSQTDDNDSEIVQLVINPLSEDIYNISLSVDYQTEGKAYEQTTAGLVVAIIVLGSCLFITVIIVIVLTRRKTRRVDGFEARPLINEEPMIGDEEDELEFGSTDEEEDIN</sequence>
<evidence type="ECO:0000256" key="2">
    <source>
        <dbReference type="SAM" id="Phobius"/>
    </source>
</evidence>
<evidence type="ECO:0000256" key="3">
    <source>
        <dbReference type="SAM" id="SignalP"/>
    </source>
</evidence>
<accession>A0AAV7YQ86</accession>
<keyword evidence="3" id="KW-0732">Signal</keyword>
<evidence type="ECO:0000313" key="4">
    <source>
        <dbReference type="EMBL" id="KAJ3431941.1"/>
    </source>
</evidence>
<feature type="transmembrane region" description="Helical" evidence="2">
    <location>
        <begin position="155"/>
        <end position="178"/>
    </location>
</feature>
<keyword evidence="7" id="KW-1185">Reference proteome</keyword>
<proteinExistence type="predicted"/>
<feature type="chain" id="PRO_5043350296" description="Mid2 domain-containing protein" evidence="3">
    <location>
        <begin position="24"/>
        <end position="220"/>
    </location>
</feature>
<dbReference type="Proteomes" id="UP001146793">
    <property type="component" value="Unassembled WGS sequence"/>
</dbReference>
<comment type="caution">
    <text evidence="4">The sequence shown here is derived from an EMBL/GenBank/DDBJ whole genome shotgun (WGS) entry which is preliminary data.</text>
</comment>
<dbReference type="Proteomes" id="UP001150062">
    <property type="component" value="Unassembled WGS sequence"/>
</dbReference>